<dbReference type="SUPFAM" id="SSF50346">
    <property type="entry name" value="PRC-barrel domain"/>
    <property type="match status" value="2"/>
</dbReference>
<evidence type="ECO:0000313" key="2">
    <source>
        <dbReference type="Proteomes" id="UP000054935"/>
    </source>
</evidence>
<sequence>MKLTKLTGVPAVHATGGHLGRVEDALLDLENCCVAYWRVNLGGRFKAAPVLITASRVAANEEQLTIHMNQSALDAARDRAEAAEGDDADLAQMPAVMAAPFGHGMVPSMVGTWLAGQSRPETELPKGAPDGWVWGRDLRGKPLFSSQGELGRIRDVDIDTGRNALEDIMVSQSGGVTLHVDAESLRHVPKDRSHFVAETRMGATVPSWQPQEVH</sequence>
<organism evidence="1 2">
    <name type="scientific">Tropicibacter naphthalenivorans</name>
    <dbReference type="NCBI Taxonomy" id="441103"/>
    <lineage>
        <taxon>Bacteria</taxon>
        <taxon>Pseudomonadati</taxon>
        <taxon>Pseudomonadota</taxon>
        <taxon>Alphaproteobacteria</taxon>
        <taxon>Rhodobacterales</taxon>
        <taxon>Roseobacteraceae</taxon>
        <taxon>Tropicibacter</taxon>
    </lineage>
</organism>
<evidence type="ECO:0000313" key="1">
    <source>
        <dbReference type="EMBL" id="CUH75648.1"/>
    </source>
</evidence>
<reference evidence="1 2" key="1">
    <citation type="submission" date="2015-09" db="EMBL/GenBank/DDBJ databases">
        <authorList>
            <consortium name="Swine Surveillance"/>
        </authorList>
    </citation>
    <scope>NUCLEOTIDE SEQUENCE [LARGE SCALE GENOMIC DNA]</scope>
    <source>
        <strain evidence="1 2">CECT 7648</strain>
    </source>
</reference>
<accession>A0A0P1G1X1</accession>
<dbReference type="EMBL" id="CYSE01000001">
    <property type="protein sequence ID" value="CUH75648.1"/>
    <property type="molecule type" value="Genomic_DNA"/>
</dbReference>
<dbReference type="RefSeq" id="WP_058246086.1">
    <property type="nucleotide sequence ID" value="NZ_CYSE01000001.1"/>
</dbReference>
<proteinExistence type="predicted"/>
<dbReference type="STRING" id="441103.TRN7648_00545"/>
<name>A0A0P1G1X1_9RHOB</name>
<protein>
    <submittedName>
        <fullName evidence="1">PRC-barrel domain protein</fullName>
    </submittedName>
</protein>
<dbReference type="OrthoDB" id="7872462at2"/>
<gene>
    <name evidence="1" type="ORF">TRN7648_00545</name>
</gene>
<keyword evidence="2" id="KW-1185">Reference proteome</keyword>
<dbReference type="AlphaFoldDB" id="A0A0P1G1X1"/>
<dbReference type="InterPro" id="IPR011033">
    <property type="entry name" value="PRC_barrel-like_sf"/>
</dbReference>
<dbReference type="Proteomes" id="UP000054935">
    <property type="component" value="Unassembled WGS sequence"/>
</dbReference>